<feature type="compositionally biased region" description="Low complexity" evidence="3">
    <location>
        <begin position="462"/>
        <end position="474"/>
    </location>
</feature>
<dbReference type="FunFam" id="1.10.238.10:FF:000025">
    <property type="entry name" value="serine/threonine-protein phosphatase 2A regulatory subunit B'' subunit alpha"/>
    <property type="match status" value="1"/>
</dbReference>
<dbReference type="PANTHER" id="PTHR14095:SF0">
    <property type="entry name" value="MIP22305P"/>
    <property type="match status" value="1"/>
</dbReference>
<keyword evidence="6" id="KW-1185">Reference proteome</keyword>
<feature type="region of interest" description="Disordered" evidence="3">
    <location>
        <begin position="406"/>
        <end position="430"/>
    </location>
</feature>
<feature type="compositionally biased region" description="Acidic residues" evidence="3">
    <location>
        <begin position="486"/>
        <end position="496"/>
    </location>
</feature>
<protein>
    <recommendedName>
        <fullName evidence="4">EF-hand domain-containing protein</fullName>
    </recommendedName>
</protein>
<feature type="domain" description="EF-hand" evidence="4">
    <location>
        <begin position="274"/>
        <end position="309"/>
    </location>
</feature>
<organism evidence="5 6">
    <name type="scientific">Mucor velutinosus</name>
    <dbReference type="NCBI Taxonomy" id="708070"/>
    <lineage>
        <taxon>Eukaryota</taxon>
        <taxon>Fungi</taxon>
        <taxon>Fungi incertae sedis</taxon>
        <taxon>Mucoromycota</taxon>
        <taxon>Mucoromycotina</taxon>
        <taxon>Mucoromycetes</taxon>
        <taxon>Mucorales</taxon>
        <taxon>Mucorineae</taxon>
        <taxon>Mucoraceae</taxon>
        <taxon>Mucor</taxon>
    </lineage>
</organism>
<dbReference type="Gene3D" id="1.10.238.220">
    <property type="match status" value="1"/>
</dbReference>
<dbReference type="Pfam" id="PF13499">
    <property type="entry name" value="EF-hand_7"/>
    <property type="match status" value="1"/>
</dbReference>
<evidence type="ECO:0000256" key="2">
    <source>
        <dbReference type="ARBA" id="ARBA00022837"/>
    </source>
</evidence>
<name>A0AAN7I1V8_9FUNG</name>
<sequence length="557" mass="64592">MAIPIFYPQKASTARQHDTQTLETIAAVKHIYDNRPYLTELQFIPVLKACGLPRYMNMAFFRKLEAIGNVDQLVPLAAFVEGYIQVQQDRLDDTSLFFSILKKSNSAWISPEDFLPVLEDVVLNHPGLKFLGDNPMFQERYIETVISRLYYDGRCASGRMSLSHFRKSNFTQMIQNLGPYVDLNNTLDCFSYKHFYVLYCKFWVLDEDHDLIISESDLANYNDGLLSQRLTRQIMQHGRIPAFASDSTRMANSQARTLTYIDYIWFLMSETDKSTPMAIEYWFRCMDDDGDGIITTFDLEEYWEEQEKKLYETIDGYTEDIICFDDLICQLNDLIRPQIPGQFRLSDLKRNGIIAERFFDTFLNIEKFQIHDTYQGLIRANQQLEREKKRQYDMEKQKWMGLQQHFMMGHGGPNEPSPPPPQPLEPEEPFSLGAWCDYAEQEYDLLLLNEQCSNESIDSDWSLQPQQPHSHQQLTAAADSDHSSDDGDDEVDEDVESPNHSNCSSVTDESSSGSSTPTTPVMQHEHDHKHPSLQQAQPSQQQQQQQQQQQNWDLASY</sequence>
<dbReference type="RefSeq" id="XP_064683813.1">
    <property type="nucleotide sequence ID" value="XM_064819893.1"/>
</dbReference>
<dbReference type="PROSITE" id="PS00018">
    <property type="entry name" value="EF_HAND_1"/>
    <property type="match status" value="1"/>
</dbReference>
<keyword evidence="1" id="KW-0479">Metal-binding</keyword>
<evidence type="ECO:0000313" key="6">
    <source>
        <dbReference type="Proteomes" id="UP001304243"/>
    </source>
</evidence>
<dbReference type="Pfam" id="PF17958">
    <property type="entry name" value="EF-hand_13"/>
    <property type="match status" value="1"/>
</dbReference>
<feature type="compositionally biased region" description="Low complexity" evidence="3">
    <location>
        <begin position="534"/>
        <end position="550"/>
    </location>
</feature>
<keyword evidence="2" id="KW-0106">Calcium</keyword>
<evidence type="ECO:0000256" key="1">
    <source>
        <dbReference type="ARBA" id="ARBA00022723"/>
    </source>
</evidence>
<evidence type="ECO:0000313" key="5">
    <source>
        <dbReference type="EMBL" id="KAK4517147.1"/>
    </source>
</evidence>
<dbReference type="SUPFAM" id="SSF47473">
    <property type="entry name" value="EF-hand"/>
    <property type="match status" value="2"/>
</dbReference>
<dbReference type="InterPro" id="IPR002048">
    <property type="entry name" value="EF_hand_dom"/>
</dbReference>
<dbReference type="GeneID" id="89944180"/>
<dbReference type="Gene3D" id="1.10.238.10">
    <property type="entry name" value="EF-hand"/>
    <property type="match status" value="1"/>
</dbReference>
<dbReference type="GO" id="GO:0000159">
    <property type="term" value="C:protein phosphatase type 2A complex"/>
    <property type="evidence" value="ECO:0007669"/>
    <property type="project" value="TreeGrafter"/>
</dbReference>
<evidence type="ECO:0000259" key="4">
    <source>
        <dbReference type="PROSITE" id="PS50222"/>
    </source>
</evidence>
<comment type="caution">
    <text evidence="5">The sequence shown here is derived from an EMBL/GenBank/DDBJ whole genome shotgun (WGS) entry which is preliminary data.</text>
</comment>
<feature type="region of interest" description="Disordered" evidence="3">
    <location>
        <begin position="458"/>
        <end position="557"/>
    </location>
</feature>
<dbReference type="InterPro" id="IPR011992">
    <property type="entry name" value="EF-hand-dom_pair"/>
</dbReference>
<dbReference type="PROSITE" id="PS50222">
    <property type="entry name" value="EF_HAND_2"/>
    <property type="match status" value="1"/>
</dbReference>
<dbReference type="EMBL" id="JASEJX010000013">
    <property type="protein sequence ID" value="KAK4517147.1"/>
    <property type="molecule type" value="Genomic_DNA"/>
</dbReference>
<dbReference type="InterPro" id="IPR018247">
    <property type="entry name" value="EF_Hand_1_Ca_BS"/>
</dbReference>
<feature type="compositionally biased region" description="Low complexity" evidence="3">
    <location>
        <begin position="504"/>
        <end position="519"/>
    </location>
</feature>
<dbReference type="Gene3D" id="1.10.238.230">
    <property type="match status" value="1"/>
</dbReference>
<dbReference type="PANTHER" id="PTHR14095">
    <property type="entry name" value="PHOSPHATASE 2A REGULATORY SUBUNIT-RELATED"/>
    <property type="match status" value="1"/>
</dbReference>
<reference evidence="5 6" key="1">
    <citation type="submission" date="2022-11" db="EMBL/GenBank/DDBJ databases">
        <title>Mucor velutinosus strain NIH1002 WGS.</title>
        <authorList>
            <person name="Subramanian P."/>
            <person name="Mullikin J.C."/>
            <person name="Segre J.A."/>
            <person name="Zelazny A.M."/>
        </authorList>
    </citation>
    <scope>NUCLEOTIDE SEQUENCE [LARGE SCALE GENOMIC DNA]</scope>
    <source>
        <strain evidence="5 6">NIH1002</strain>
    </source>
</reference>
<dbReference type="AlphaFoldDB" id="A0AAN7I1V8"/>
<accession>A0AAN7I1V8</accession>
<dbReference type="GO" id="GO:0005509">
    <property type="term" value="F:calcium ion binding"/>
    <property type="evidence" value="ECO:0007669"/>
    <property type="project" value="InterPro"/>
</dbReference>
<proteinExistence type="predicted"/>
<dbReference type="GO" id="GO:0019888">
    <property type="term" value="F:protein phosphatase regulator activity"/>
    <property type="evidence" value="ECO:0007669"/>
    <property type="project" value="TreeGrafter"/>
</dbReference>
<dbReference type="Proteomes" id="UP001304243">
    <property type="component" value="Unassembled WGS sequence"/>
</dbReference>
<dbReference type="InterPro" id="IPR041534">
    <property type="entry name" value="EF-hand_13"/>
</dbReference>
<gene>
    <name evidence="5" type="ORF">ATC70_000478</name>
</gene>
<evidence type="ECO:0000256" key="3">
    <source>
        <dbReference type="SAM" id="MobiDB-lite"/>
    </source>
</evidence>
<feature type="compositionally biased region" description="Pro residues" evidence="3">
    <location>
        <begin position="415"/>
        <end position="424"/>
    </location>
</feature>